<dbReference type="InterPro" id="IPR025263">
    <property type="entry name" value="YhdP_central"/>
</dbReference>
<evidence type="ECO:0000256" key="1">
    <source>
        <dbReference type="SAM" id="Phobius"/>
    </source>
</evidence>
<organism evidence="3 4">
    <name type="scientific">Gulbenkiania indica</name>
    <dbReference type="NCBI Taxonomy" id="375574"/>
    <lineage>
        <taxon>Bacteria</taxon>
        <taxon>Pseudomonadati</taxon>
        <taxon>Pseudomonadota</taxon>
        <taxon>Betaproteobacteria</taxon>
        <taxon>Neisseriales</taxon>
        <taxon>Chromobacteriaceae</taxon>
        <taxon>Gulbenkiania</taxon>
    </lineage>
</organism>
<reference evidence="4" key="1">
    <citation type="submission" date="2015-08" db="EMBL/GenBank/DDBJ databases">
        <authorList>
            <person name="Varghese N."/>
        </authorList>
    </citation>
    <scope>NUCLEOTIDE SEQUENCE [LARGE SCALE GENOMIC DNA]</scope>
    <source>
        <strain evidence="4">DSM 17901</strain>
    </source>
</reference>
<feature type="transmembrane region" description="Helical" evidence="1">
    <location>
        <begin position="21"/>
        <end position="47"/>
    </location>
</feature>
<protein>
    <submittedName>
        <fullName evidence="3">TIGR02099 family protein</fullName>
    </submittedName>
</protein>
<evidence type="ECO:0000313" key="4">
    <source>
        <dbReference type="Proteomes" id="UP000243535"/>
    </source>
</evidence>
<sequence length="1272" mass="136606">MEKRLSSLKSLRVIHAARQALKTVLVLAVLCAGFIGAVFAYFSLAVLPSLDDYRPRLEAALSDATGRTVRVERLSGRWAGIAPELKLEGVQLANPRSGEALRLASVALVPSWRSLAAFDLRLARLTVEAPQVEVVRGRDGRLYINGLGTPTGGNASDRSLFDWLLQQGELEIRDARITWQDEFLGLPRVGLSRGNLLLENGLFGHSLKVFGQPSSQVGRSAALQARWRGDTVSRWREWKGTIEVSLQGARVKPWAKYVERLGVLRAGEGDGVGELTFSQGRLDRLSAELQVSNARYQPPRAGELSLPRFGGRLLIEREGRAYRIEASRLTLASETGLAFDNANITGRFEEGAQGSGEFALDNADLAPLSPFIHALGADRNPLFARFSPAGKVRDFKAGWTGPVDAPATYHLSSRFAALAWQPFGPMPGVAGVDGRVRFDNRGGELVLDTGRASVTMPLVFANTLAFDQLQAEARWTFEGQGVRVRLPSVRFGNADLTGSVQGEYFNPGQGAGQINLTGGIDAVPAARVPDYLPYAAGRHTAAWLAQALKRGTARNARFILRGDLGRFPFRGGQGGEFSVEADTDNVTLAFGQDWPTIDGIDAALRFHNEKMEILSRRASTADVPLHGVRVTIPDLGADIPMLNITGEARGPLPAMLRYTTLSPVDRWLDGLTGRIESSGPASLKLQLGIPLHGDGRTAVRGDLDFAGNPVTFRGWPIPTLQDTRGRLTFTDSGVEIAGLRVSALGGVLRLDAHTDAQRRMHFTVGGNADSRQVMQNWVPALAPHVEGRADYRVAFSVLHGLESLTVSSPLTGTRSLAPPPASKAAAEVWPLQVKLTPGRNHGWNTDFSIDKRADGRLRLDDDGHLLAAQIGIGQPAAPAVDGQIGVGIRAAQLDLGAWSRLAGGLPGETPASGGRGQGLVVSLNVDRLRYGRYQLAAVHGRVERPANNSRWQIALDSKEVRGQAGFVPTNGGQLDLHLERLALPLPSGEGVAGDTPDTGQSARWPAIRAQVDSFLYRGEPLGRLTVNARRDGPAWQLEQLLLVNDEGRFAGDLTVTPGSHVDVRYSVETQDLGRLLARFGQRDTFRRGSGTLSGQLRWPGSVEDFAVAHLSGSARVNLVNGQFAKADPGVARLLGVLSLQSLPRRIRLDFTDVFSEGFAFDTLTGHAGITEGVFTSDSIRMRGPAADVAVQGRVDMRSETQDLMVTVQPHVADSLAIAAGAALVNPLAGVAALAAQKVLKDPVGKMLSVQYAITGPITDPQIKRAGSGAKPR</sequence>
<feature type="domain" description="YhdP central" evidence="2">
    <location>
        <begin position="13"/>
        <end position="1262"/>
    </location>
</feature>
<dbReference type="Proteomes" id="UP000243535">
    <property type="component" value="Unassembled WGS sequence"/>
</dbReference>
<evidence type="ECO:0000313" key="3">
    <source>
        <dbReference type="EMBL" id="CUA84403.1"/>
    </source>
</evidence>
<name>A0A0K6H095_9NEIS</name>
<dbReference type="STRING" id="375574.GCA_001418035_01865"/>
<dbReference type="Pfam" id="PF13116">
    <property type="entry name" value="YhdP"/>
    <property type="match status" value="1"/>
</dbReference>
<keyword evidence="1" id="KW-0472">Membrane</keyword>
<dbReference type="InterPro" id="IPR011836">
    <property type="entry name" value="YhdP"/>
</dbReference>
<dbReference type="AlphaFoldDB" id="A0A0K6H095"/>
<keyword evidence="1" id="KW-0812">Transmembrane</keyword>
<accession>A0A0K6H095</accession>
<dbReference type="EMBL" id="CYHA01000004">
    <property type="protein sequence ID" value="CUA84403.1"/>
    <property type="molecule type" value="Genomic_DNA"/>
</dbReference>
<keyword evidence="1" id="KW-1133">Transmembrane helix</keyword>
<keyword evidence="4" id="KW-1185">Reference proteome</keyword>
<gene>
    <name evidence="3" type="ORF">Ga0061063_2075</name>
</gene>
<dbReference type="PANTHER" id="PTHR38690:SF1">
    <property type="entry name" value="PROTEASE"/>
    <property type="match status" value="1"/>
</dbReference>
<evidence type="ECO:0000259" key="2">
    <source>
        <dbReference type="Pfam" id="PF13116"/>
    </source>
</evidence>
<dbReference type="NCBIfam" id="TIGR02099">
    <property type="entry name" value="YhdP family protein"/>
    <property type="match status" value="1"/>
</dbReference>
<proteinExistence type="predicted"/>
<dbReference type="PANTHER" id="PTHR38690">
    <property type="entry name" value="PROTEASE-RELATED"/>
    <property type="match status" value="1"/>
</dbReference>